<evidence type="ECO:0000256" key="1">
    <source>
        <dbReference type="SAM" id="MobiDB-lite"/>
    </source>
</evidence>
<reference evidence="3 4" key="1">
    <citation type="submission" date="2023-10" db="EMBL/GenBank/DDBJ databases">
        <title>Draft genome sequence of Xylaria bambusicola isolate GMP-LS, the root and basal stem rot pathogen of sugarcane in Indonesia.</title>
        <authorList>
            <person name="Selvaraj P."/>
            <person name="Muralishankar V."/>
            <person name="Muruganantham S."/>
            <person name="Sp S."/>
            <person name="Haryani S."/>
            <person name="Lau K.J.X."/>
            <person name="Naqvi N.I."/>
        </authorList>
    </citation>
    <scope>NUCLEOTIDE SEQUENCE [LARGE SCALE GENOMIC DNA]</scope>
    <source>
        <strain evidence="3">GMP-LS</strain>
    </source>
</reference>
<dbReference type="AlphaFoldDB" id="A0AAN7U6S8"/>
<accession>A0AAN7U6S8</accession>
<sequence length="212" mass="23559">MSTSIRHQTSTLRSLATQHGPENSDGLVDTISAISSMVDELSGLPTSPPSLYIDLEGVKSSRYGTLSILQIHARTTGKSYLIDAKTLQNHAFATPEVHTHNALKEILESPSIPKVFFDVRRDSDALYSHYGIALQGIQDLQLMELATRTSRKTFVSGLKKCVEMDLAMSPTERAIWTKEKEEGTSLFSPEKGGSYEVFNQRPLPEKIRLYCI</sequence>
<feature type="compositionally biased region" description="Polar residues" evidence="1">
    <location>
        <begin position="1"/>
        <end position="21"/>
    </location>
</feature>
<feature type="region of interest" description="Disordered" evidence="1">
    <location>
        <begin position="1"/>
        <end position="24"/>
    </location>
</feature>
<dbReference type="EMBL" id="JAWHQM010000004">
    <property type="protein sequence ID" value="KAK5627045.1"/>
    <property type="molecule type" value="Genomic_DNA"/>
</dbReference>
<name>A0AAN7U6S8_9PEZI</name>
<evidence type="ECO:0000259" key="2">
    <source>
        <dbReference type="Pfam" id="PF01612"/>
    </source>
</evidence>
<dbReference type="InterPro" id="IPR012337">
    <property type="entry name" value="RNaseH-like_sf"/>
</dbReference>
<comment type="caution">
    <text evidence="3">The sequence shown here is derived from an EMBL/GenBank/DDBJ whole genome shotgun (WGS) entry which is preliminary data.</text>
</comment>
<gene>
    <name evidence="3" type="ORF">RRF57_002760</name>
</gene>
<dbReference type="InterPro" id="IPR036397">
    <property type="entry name" value="RNaseH_sf"/>
</dbReference>
<evidence type="ECO:0000313" key="3">
    <source>
        <dbReference type="EMBL" id="KAK5627045.1"/>
    </source>
</evidence>
<dbReference type="PANTHER" id="PTHR43040:SF1">
    <property type="entry name" value="RIBONUCLEASE D"/>
    <property type="match status" value="1"/>
</dbReference>
<dbReference type="GO" id="GO:0006139">
    <property type="term" value="P:nucleobase-containing compound metabolic process"/>
    <property type="evidence" value="ECO:0007669"/>
    <property type="project" value="InterPro"/>
</dbReference>
<keyword evidence="4" id="KW-1185">Reference proteome</keyword>
<dbReference type="Proteomes" id="UP001305414">
    <property type="component" value="Unassembled WGS sequence"/>
</dbReference>
<dbReference type="Gene3D" id="3.30.420.10">
    <property type="entry name" value="Ribonuclease H-like superfamily/Ribonuclease H"/>
    <property type="match status" value="1"/>
</dbReference>
<dbReference type="Pfam" id="PF01612">
    <property type="entry name" value="DNA_pol_A_exo1"/>
    <property type="match status" value="1"/>
</dbReference>
<dbReference type="PANTHER" id="PTHR43040">
    <property type="entry name" value="RIBONUCLEASE D"/>
    <property type="match status" value="1"/>
</dbReference>
<dbReference type="GO" id="GO:0003676">
    <property type="term" value="F:nucleic acid binding"/>
    <property type="evidence" value="ECO:0007669"/>
    <property type="project" value="InterPro"/>
</dbReference>
<feature type="domain" description="3'-5' exonuclease" evidence="2">
    <location>
        <begin position="28"/>
        <end position="163"/>
    </location>
</feature>
<protein>
    <recommendedName>
        <fullName evidence="2">3'-5' exonuclease domain-containing protein</fullName>
    </recommendedName>
</protein>
<evidence type="ECO:0000313" key="4">
    <source>
        <dbReference type="Proteomes" id="UP001305414"/>
    </source>
</evidence>
<organism evidence="3 4">
    <name type="scientific">Xylaria bambusicola</name>
    <dbReference type="NCBI Taxonomy" id="326684"/>
    <lineage>
        <taxon>Eukaryota</taxon>
        <taxon>Fungi</taxon>
        <taxon>Dikarya</taxon>
        <taxon>Ascomycota</taxon>
        <taxon>Pezizomycotina</taxon>
        <taxon>Sordariomycetes</taxon>
        <taxon>Xylariomycetidae</taxon>
        <taxon>Xylariales</taxon>
        <taxon>Xylariaceae</taxon>
        <taxon>Xylaria</taxon>
    </lineage>
</organism>
<proteinExistence type="predicted"/>
<dbReference type="InterPro" id="IPR002562">
    <property type="entry name" value="3'-5'_exonuclease_dom"/>
</dbReference>
<dbReference type="SUPFAM" id="SSF53098">
    <property type="entry name" value="Ribonuclease H-like"/>
    <property type="match status" value="1"/>
</dbReference>
<dbReference type="GO" id="GO:0008408">
    <property type="term" value="F:3'-5' exonuclease activity"/>
    <property type="evidence" value="ECO:0007669"/>
    <property type="project" value="InterPro"/>
</dbReference>